<proteinExistence type="predicted"/>
<organism evidence="1 2">
    <name type="scientific">Platanthera guangdongensis</name>
    <dbReference type="NCBI Taxonomy" id="2320717"/>
    <lineage>
        <taxon>Eukaryota</taxon>
        <taxon>Viridiplantae</taxon>
        <taxon>Streptophyta</taxon>
        <taxon>Embryophyta</taxon>
        <taxon>Tracheophyta</taxon>
        <taxon>Spermatophyta</taxon>
        <taxon>Magnoliopsida</taxon>
        <taxon>Liliopsida</taxon>
        <taxon>Asparagales</taxon>
        <taxon>Orchidaceae</taxon>
        <taxon>Orchidoideae</taxon>
        <taxon>Orchideae</taxon>
        <taxon>Orchidinae</taxon>
        <taxon>Platanthera</taxon>
    </lineage>
</organism>
<dbReference type="Proteomes" id="UP001412067">
    <property type="component" value="Unassembled WGS sequence"/>
</dbReference>
<dbReference type="Pfam" id="PF10184">
    <property type="entry name" value="DUF2358"/>
    <property type="match status" value="1"/>
</dbReference>
<gene>
    <name evidence="1" type="ORF">KSP40_PGU019472</name>
</gene>
<comment type="caution">
    <text evidence="1">The sequence shown here is derived from an EMBL/GenBank/DDBJ whole genome shotgun (WGS) entry which is preliminary data.</text>
</comment>
<protein>
    <submittedName>
        <fullName evidence="1">Uncharacterized protein</fullName>
    </submittedName>
</protein>
<keyword evidence="2" id="KW-1185">Reference proteome</keyword>
<evidence type="ECO:0000313" key="2">
    <source>
        <dbReference type="Proteomes" id="UP001412067"/>
    </source>
</evidence>
<evidence type="ECO:0000313" key="1">
    <source>
        <dbReference type="EMBL" id="KAK8955403.1"/>
    </source>
</evidence>
<name>A0ABR2LYU0_9ASPA</name>
<dbReference type="InterPro" id="IPR018790">
    <property type="entry name" value="DUF2358"/>
</dbReference>
<sequence>MAITLSGRQIRPDADISAAFRRRSFREQPVLATKPAASWKRVVRSSFDDGISNEGGAASGLNYDLINFLRRDLPHLFDEQGIDRSMYDSVVRFRDPITKHDTIDGYLFNIRLLKILFSPDYKLHRLWEG</sequence>
<reference evidence="1 2" key="1">
    <citation type="journal article" date="2022" name="Nat. Plants">
        <title>Genomes of leafy and leafless Platanthera orchids illuminate the evolution of mycoheterotrophy.</title>
        <authorList>
            <person name="Li M.H."/>
            <person name="Liu K.W."/>
            <person name="Li Z."/>
            <person name="Lu H.C."/>
            <person name="Ye Q.L."/>
            <person name="Zhang D."/>
            <person name="Wang J.Y."/>
            <person name="Li Y.F."/>
            <person name="Zhong Z.M."/>
            <person name="Liu X."/>
            <person name="Yu X."/>
            <person name="Liu D.K."/>
            <person name="Tu X.D."/>
            <person name="Liu B."/>
            <person name="Hao Y."/>
            <person name="Liao X.Y."/>
            <person name="Jiang Y.T."/>
            <person name="Sun W.H."/>
            <person name="Chen J."/>
            <person name="Chen Y.Q."/>
            <person name="Ai Y."/>
            <person name="Zhai J.W."/>
            <person name="Wu S.S."/>
            <person name="Zhou Z."/>
            <person name="Hsiao Y.Y."/>
            <person name="Wu W.L."/>
            <person name="Chen Y.Y."/>
            <person name="Lin Y.F."/>
            <person name="Hsu J.L."/>
            <person name="Li C.Y."/>
            <person name="Wang Z.W."/>
            <person name="Zhao X."/>
            <person name="Zhong W.Y."/>
            <person name="Ma X.K."/>
            <person name="Ma L."/>
            <person name="Huang J."/>
            <person name="Chen G.Z."/>
            <person name="Huang M.Z."/>
            <person name="Huang L."/>
            <person name="Peng D.H."/>
            <person name="Luo Y.B."/>
            <person name="Zou S.Q."/>
            <person name="Chen S.P."/>
            <person name="Lan S."/>
            <person name="Tsai W.C."/>
            <person name="Van de Peer Y."/>
            <person name="Liu Z.J."/>
        </authorList>
    </citation>
    <scope>NUCLEOTIDE SEQUENCE [LARGE SCALE GENOMIC DNA]</scope>
    <source>
        <strain evidence="1">Lor288</strain>
    </source>
</reference>
<dbReference type="EMBL" id="JBBWWR010000013">
    <property type="protein sequence ID" value="KAK8955403.1"/>
    <property type="molecule type" value="Genomic_DNA"/>
</dbReference>
<accession>A0ABR2LYU0</accession>